<dbReference type="GO" id="GO:0006351">
    <property type="term" value="P:DNA-templated transcription"/>
    <property type="evidence" value="ECO:0007669"/>
    <property type="project" value="InterPro"/>
</dbReference>
<dbReference type="Pfam" id="PF04082">
    <property type="entry name" value="Fungal_trans"/>
    <property type="match status" value="1"/>
</dbReference>
<reference evidence="5 6" key="1">
    <citation type="journal article" date="2019" name="Nat. Ecol. Evol.">
        <title>Megaphylogeny resolves global patterns of mushroom evolution.</title>
        <authorList>
            <person name="Varga T."/>
            <person name="Krizsan K."/>
            <person name="Foldi C."/>
            <person name="Dima B."/>
            <person name="Sanchez-Garcia M."/>
            <person name="Sanchez-Ramirez S."/>
            <person name="Szollosi G.J."/>
            <person name="Szarkandi J.G."/>
            <person name="Papp V."/>
            <person name="Albert L."/>
            <person name="Andreopoulos W."/>
            <person name="Angelini C."/>
            <person name="Antonin V."/>
            <person name="Barry K.W."/>
            <person name="Bougher N.L."/>
            <person name="Buchanan P."/>
            <person name="Buyck B."/>
            <person name="Bense V."/>
            <person name="Catcheside P."/>
            <person name="Chovatia M."/>
            <person name="Cooper J."/>
            <person name="Damon W."/>
            <person name="Desjardin D."/>
            <person name="Finy P."/>
            <person name="Geml J."/>
            <person name="Haridas S."/>
            <person name="Hughes K."/>
            <person name="Justo A."/>
            <person name="Karasinski D."/>
            <person name="Kautmanova I."/>
            <person name="Kiss B."/>
            <person name="Kocsube S."/>
            <person name="Kotiranta H."/>
            <person name="LaButti K.M."/>
            <person name="Lechner B.E."/>
            <person name="Liimatainen K."/>
            <person name="Lipzen A."/>
            <person name="Lukacs Z."/>
            <person name="Mihaltcheva S."/>
            <person name="Morgado L.N."/>
            <person name="Niskanen T."/>
            <person name="Noordeloos M.E."/>
            <person name="Ohm R.A."/>
            <person name="Ortiz-Santana B."/>
            <person name="Ovrebo C."/>
            <person name="Racz N."/>
            <person name="Riley R."/>
            <person name="Savchenko A."/>
            <person name="Shiryaev A."/>
            <person name="Soop K."/>
            <person name="Spirin V."/>
            <person name="Szebenyi C."/>
            <person name="Tomsovsky M."/>
            <person name="Tulloss R.E."/>
            <person name="Uehling J."/>
            <person name="Grigoriev I.V."/>
            <person name="Vagvolgyi C."/>
            <person name="Papp T."/>
            <person name="Martin F.M."/>
            <person name="Miettinen O."/>
            <person name="Hibbett D.S."/>
            <person name="Nagy L.G."/>
        </authorList>
    </citation>
    <scope>NUCLEOTIDE SEQUENCE [LARGE SCALE GENOMIC DNA]</scope>
    <source>
        <strain evidence="5 6">CBS 962.96</strain>
    </source>
</reference>
<feature type="region of interest" description="Disordered" evidence="3">
    <location>
        <begin position="752"/>
        <end position="772"/>
    </location>
</feature>
<feature type="region of interest" description="Disordered" evidence="3">
    <location>
        <begin position="122"/>
        <end position="151"/>
    </location>
</feature>
<evidence type="ECO:0000313" key="5">
    <source>
        <dbReference type="EMBL" id="THU84640.1"/>
    </source>
</evidence>
<dbReference type="GO" id="GO:0003677">
    <property type="term" value="F:DNA binding"/>
    <property type="evidence" value="ECO:0007669"/>
    <property type="project" value="InterPro"/>
</dbReference>
<organism evidence="5 6">
    <name type="scientific">Dendrothele bispora (strain CBS 962.96)</name>
    <dbReference type="NCBI Taxonomy" id="1314807"/>
    <lineage>
        <taxon>Eukaryota</taxon>
        <taxon>Fungi</taxon>
        <taxon>Dikarya</taxon>
        <taxon>Basidiomycota</taxon>
        <taxon>Agaricomycotina</taxon>
        <taxon>Agaricomycetes</taxon>
        <taxon>Agaricomycetidae</taxon>
        <taxon>Agaricales</taxon>
        <taxon>Agaricales incertae sedis</taxon>
        <taxon>Dendrothele</taxon>
    </lineage>
</organism>
<proteinExistence type="predicted"/>
<evidence type="ECO:0000256" key="2">
    <source>
        <dbReference type="ARBA" id="ARBA00023242"/>
    </source>
</evidence>
<dbReference type="CDD" id="cd12148">
    <property type="entry name" value="fungal_TF_MHR"/>
    <property type="match status" value="1"/>
</dbReference>
<gene>
    <name evidence="5" type="ORF">K435DRAFT_971060</name>
</gene>
<dbReference type="GO" id="GO:0008270">
    <property type="term" value="F:zinc ion binding"/>
    <property type="evidence" value="ECO:0007669"/>
    <property type="project" value="InterPro"/>
</dbReference>
<sequence length="797" mass="90841">MSDARADRKQRSNNACDQCKRRKSDSNLMPNNVCSSCLSTGVACTHKTTQQKRGPKPGSSRAVLSQSVKDLIAEILKGTDSETCLTLDDSETTKEIIIKLVTRIKSLEVRLAECRRKHLNAGANEETSDVSESSSFEYEPLQPQSGEEADAEAVEQLSREMASFTLAPSFLPKQVHFGEASNMMLVVTALDHRRRVDSNLPEWRSTLKQIKRPQFWELPSWLPIPHEPDAMHFEFPDRDELRKLVDTYFAELSIYCPLVHRPSFERSLSEGLHLRDNAFGAVVLAICAVASGYRYEQSSTDNYATIFVKSGMKWFKQLPIQQFSLGQDVSLYRSQMYCLVMHYIQNLATGRDVSNIMSTIVIKIVQERRAQRHAALDARDPGSKMEAELWKRVLWTLLMIDMKVSMIFGSPRGIPTYGFDLEHLIECDDEYWEHDDPNQAFIQPPGKPSSVAYWNHYVKLVKITTFAHDVLFSEHDWQPWKRMGISSHAWKQKAVIEIDSDLNKWVESIPDHLRWDPHTQNEIFLAQSSVLYTTYYWLQIQIHRRFIPRPGQKPLLSFPSLAICSNAARACVHIAESCLKRIFITHPHFLIPLSSSAIVLAVNIWRGKRVDSDFNPQNDLLDINRCITLLRLYESRFTLAGRLIDIINTVMTVSQGSISPAGHQSMFNESQSKSTDQQLLDLNNYMSQPHPDPAQDLGTNLPFRSTQLGQIPLMPHSRVQPSLVTQSLGYQHDVSRDELAIFEGIESNHYIRESHKPPARSPNSDSQDRDWDVFMASVDQLLSTMEGSKGNSEISYQ</sequence>
<dbReference type="CDD" id="cd00067">
    <property type="entry name" value="GAL4"/>
    <property type="match status" value="1"/>
</dbReference>
<keyword evidence="6" id="KW-1185">Reference proteome</keyword>
<evidence type="ECO:0000256" key="1">
    <source>
        <dbReference type="ARBA" id="ARBA00022723"/>
    </source>
</evidence>
<keyword evidence="2" id="KW-0539">Nucleus</keyword>
<dbReference type="OrthoDB" id="3266505at2759"/>
<accession>A0A4S8L7X9</accession>
<evidence type="ECO:0000256" key="3">
    <source>
        <dbReference type="SAM" id="MobiDB-lite"/>
    </source>
</evidence>
<feature type="domain" description="Xylanolytic transcriptional activator regulatory" evidence="4">
    <location>
        <begin position="246"/>
        <end position="505"/>
    </location>
</feature>
<keyword evidence="1" id="KW-0479">Metal-binding</keyword>
<dbReference type="SUPFAM" id="SSF57701">
    <property type="entry name" value="Zn2/Cys6 DNA-binding domain"/>
    <property type="match status" value="1"/>
</dbReference>
<name>A0A4S8L7X9_DENBC</name>
<evidence type="ECO:0000313" key="6">
    <source>
        <dbReference type="Proteomes" id="UP000297245"/>
    </source>
</evidence>
<dbReference type="Gene3D" id="4.10.240.10">
    <property type="entry name" value="Zn(2)-C6 fungal-type DNA-binding domain"/>
    <property type="match status" value="1"/>
</dbReference>
<evidence type="ECO:0000259" key="4">
    <source>
        <dbReference type="Pfam" id="PF04082"/>
    </source>
</evidence>
<dbReference type="InterPro" id="IPR007219">
    <property type="entry name" value="XnlR_reg_dom"/>
</dbReference>
<dbReference type="EMBL" id="ML179588">
    <property type="protein sequence ID" value="THU84640.1"/>
    <property type="molecule type" value="Genomic_DNA"/>
</dbReference>
<dbReference type="AlphaFoldDB" id="A0A4S8L7X9"/>
<dbReference type="Proteomes" id="UP000297245">
    <property type="component" value="Unassembled WGS sequence"/>
</dbReference>
<protein>
    <recommendedName>
        <fullName evidence="4">Xylanolytic transcriptional activator regulatory domain-containing protein</fullName>
    </recommendedName>
</protein>
<dbReference type="InterPro" id="IPR036864">
    <property type="entry name" value="Zn2-C6_fun-type_DNA-bd_sf"/>
</dbReference>
<dbReference type="PANTHER" id="PTHR46910">
    <property type="entry name" value="TRANSCRIPTION FACTOR PDR1"/>
    <property type="match status" value="1"/>
</dbReference>
<dbReference type="InterPro" id="IPR001138">
    <property type="entry name" value="Zn2Cys6_DnaBD"/>
</dbReference>
<dbReference type="GO" id="GO:0000981">
    <property type="term" value="F:DNA-binding transcription factor activity, RNA polymerase II-specific"/>
    <property type="evidence" value="ECO:0007669"/>
    <property type="project" value="InterPro"/>
</dbReference>
<dbReference type="PANTHER" id="PTHR46910:SF38">
    <property type="entry name" value="ZN(2)-C6 FUNGAL-TYPE DOMAIN-CONTAINING PROTEIN"/>
    <property type="match status" value="1"/>
</dbReference>
<dbReference type="InterPro" id="IPR050987">
    <property type="entry name" value="AtrR-like"/>
</dbReference>